<evidence type="ECO:0000313" key="1">
    <source>
        <dbReference type="EMBL" id="GFQ97121.1"/>
    </source>
</evidence>
<sequence length="325" mass="38591">MDYVFPDPVSLVTLENITALDEEMLYVTQMRNLIYFRIVDAWNSKRKYFHQILLKMEDLVFFLACFKSAMIQQANSSVDASNSKLFRHLKALSGIKKVVDIPDFCGLHYHANSLTKCYGTLGCIDLYHLFSTDRGITASQIFKWTTEGQRKCNVPFVSNFSMLFIFELHENWTSCTGHEINFMKCKNISLNEDYHPDHASQNEESRYFWHRMFDDEAYLFSANLKYITSFVRDMQKLSKLKRVNVFEQIWKRERGETFNELMVLDSIVSPYYYLLPYQNKSEYEQFKCWSFWKSHKDASDYIKILFATFPLKICRHEVLRVPAQF</sequence>
<reference evidence="1" key="1">
    <citation type="submission" date="2020-07" db="EMBL/GenBank/DDBJ databases">
        <title>Multicomponent nature underlies the extraordinary mechanical properties of spider dragline silk.</title>
        <authorList>
            <person name="Kono N."/>
            <person name="Nakamura H."/>
            <person name="Mori M."/>
            <person name="Yoshida Y."/>
            <person name="Ohtoshi R."/>
            <person name="Malay A.D."/>
            <person name="Moran D.A.P."/>
            <person name="Tomita M."/>
            <person name="Numata K."/>
            <person name="Arakawa K."/>
        </authorList>
    </citation>
    <scope>NUCLEOTIDE SEQUENCE</scope>
</reference>
<dbReference type="EMBL" id="BMAO01014791">
    <property type="protein sequence ID" value="GFQ97121.1"/>
    <property type="molecule type" value="Genomic_DNA"/>
</dbReference>
<gene>
    <name evidence="1" type="primary">NCL1_12175</name>
    <name evidence="1" type="ORF">TNCT_545021</name>
</gene>
<evidence type="ECO:0000313" key="2">
    <source>
        <dbReference type="Proteomes" id="UP000887116"/>
    </source>
</evidence>
<organism evidence="1 2">
    <name type="scientific">Trichonephila clavata</name>
    <name type="common">Joro spider</name>
    <name type="synonym">Nephila clavata</name>
    <dbReference type="NCBI Taxonomy" id="2740835"/>
    <lineage>
        <taxon>Eukaryota</taxon>
        <taxon>Metazoa</taxon>
        <taxon>Ecdysozoa</taxon>
        <taxon>Arthropoda</taxon>
        <taxon>Chelicerata</taxon>
        <taxon>Arachnida</taxon>
        <taxon>Araneae</taxon>
        <taxon>Araneomorphae</taxon>
        <taxon>Entelegynae</taxon>
        <taxon>Araneoidea</taxon>
        <taxon>Nephilidae</taxon>
        <taxon>Trichonephila</taxon>
    </lineage>
</organism>
<protein>
    <submittedName>
        <fullName evidence="1">Uncharacterized protein</fullName>
    </submittedName>
</protein>
<keyword evidence="2" id="KW-1185">Reference proteome</keyword>
<proteinExistence type="predicted"/>
<dbReference type="Proteomes" id="UP000887116">
    <property type="component" value="Unassembled WGS sequence"/>
</dbReference>
<name>A0A8X6G682_TRICU</name>
<dbReference type="AlphaFoldDB" id="A0A8X6G682"/>
<accession>A0A8X6G682</accession>
<comment type="caution">
    <text evidence="1">The sequence shown here is derived from an EMBL/GenBank/DDBJ whole genome shotgun (WGS) entry which is preliminary data.</text>
</comment>